<dbReference type="Gene3D" id="1.20.1250.20">
    <property type="entry name" value="MFS general substrate transporter like domains"/>
    <property type="match status" value="2"/>
</dbReference>
<evidence type="ECO:0000256" key="5">
    <source>
        <dbReference type="ARBA" id="ARBA00023136"/>
    </source>
</evidence>
<dbReference type="FunFam" id="1.20.1250.20:FF:000013">
    <property type="entry name" value="MFS general substrate transporter"/>
    <property type="match status" value="1"/>
</dbReference>
<feature type="transmembrane region" description="Helical" evidence="6">
    <location>
        <begin position="127"/>
        <end position="146"/>
    </location>
</feature>
<evidence type="ECO:0000256" key="2">
    <source>
        <dbReference type="ARBA" id="ARBA00022448"/>
    </source>
</evidence>
<evidence type="ECO:0000256" key="3">
    <source>
        <dbReference type="ARBA" id="ARBA00022692"/>
    </source>
</evidence>
<keyword evidence="2" id="KW-0813">Transport</keyword>
<feature type="transmembrane region" description="Helical" evidence="6">
    <location>
        <begin position="327"/>
        <end position="347"/>
    </location>
</feature>
<evidence type="ECO:0000313" key="7">
    <source>
        <dbReference type="EMBL" id="PRQ72195.1"/>
    </source>
</evidence>
<feature type="transmembrane region" description="Helical" evidence="6">
    <location>
        <begin position="415"/>
        <end position="435"/>
    </location>
</feature>
<feature type="transmembrane region" description="Helical" evidence="6">
    <location>
        <begin position="189"/>
        <end position="209"/>
    </location>
</feature>
<dbReference type="PANTHER" id="PTHR43791:SF24">
    <property type="entry name" value="NICOTINIC ACID PLASMA MEMBRANE TRANSPORTER"/>
    <property type="match status" value="1"/>
</dbReference>
<dbReference type="GO" id="GO:0022857">
    <property type="term" value="F:transmembrane transporter activity"/>
    <property type="evidence" value="ECO:0007669"/>
    <property type="project" value="InterPro"/>
</dbReference>
<evidence type="ECO:0000256" key="1">
    <source>
        <dbReference type="ARBA" id="ARBA00004141"/>
    </source>
</evidence>
<dbReference type="GO" id="GO:0016020">
    <property type="term" value="C:membrane"/>
    <property type="evidence" value="ECO:0007669"/>
    <property type="project" value="UniProtKB-SubCell"/>
</dbReference>
<organism evidence="7 8">
    <name type="scientific">Rhodotorula toruloides</name>
    <name type="common">Yeast</name>
    <name type="synonym">Rhodosporidium toruloides</name>
    <dbReference type="NCBI Taxonomy" id="5286"/>
    <lineage>
        <taxon>Eukaryota</taxon>
        <taxon>Fungi</taxon>
        <taxon>Dikarya</taxon>
        <taxon>Basidiomycota</taxon>
        <taxon>Pucciniomycotina</taxon>
        <taxon>Microbotryomycetes</taxon>
        <taxon>Sporidiobolales</taxon>
        <taxon>Sporidiobolaceae</taxon>
        <taxon>Rhodotorula</taxon>
    </lineage>
</organism>
<evidence type="ECO:0000256" key="4">
    <source>
        <dbReference type="ARBA" id="ARBA00022989"/>
    </source>
</evidence>
<dbReference type="InterPro" id="IPR011701">
    <property type="entry name" value="MFS"/>
</dbReference>
<sequence>MSTTSSAGVKEHDAEKGQFNSTGLAYAVKDIDENSSDEELLAYQISPQETRSLLRRLDSFLAPMVMILYLISFLDRSNIGNASTGGMFVDIGAPKNGLSVASSIFYCTYVSFEPMWTTILKSARPSVLLPAVTTVWGAIVLGNGFIQNYPSLIALRLVLGFLESALTPCLFLALTFFYSRTELAWRTSLMFVSAATSGVVGGLIGAGFLKLDGRLGLEGWRHLYIWEGVITILIGLASIFFIADSPASAWYLSPRQKLLMRARDIQARQYTGSDAFSWAEVRKAFLEPIVYLSGLTQLGFDICLYGFSTFIVVIVKALGYSTINSQLLTAPIYAWAAIVYLAAAHICDKKDVRYWLILPLGLITCIGYILLVAVQHSTAVSLFACFLCGTGIYTAVGINVSWLNSNIAGVRKRSTAIGIQQLIGNIGGVIAGQIYRSQDKPHYRLGHAVSLGSMAFGLAMMTVMTWLLRHRNAKKLALTEAEKEEQDRQGVTGDAHWSFMYVW</sequence>
<dbReference type="Pfam" id="PF07690">
    <property type="entry name" value="MFS_1"/>
    <property type="match status" value="1"/>
</dbReference>
<keyword evidence="5 6" id="KW-0472">Membrane</keyword>
<protein>
    <submittedName>
        <fullName evidence="7">MFS general substrate transporter</fullName>
    </submittedName>
</protein>
<feature type="transmembrane region" description="Helical" evidence="6">
    <location>
        <begin position="354"/>
        <end position="374"/>
    </location>
</feature>
<dbReference type="Proteomes" id="UP000239560">
    <property type="component" value="Unassembled WGS sequence"/>
</dbReference>
<dbReference type="AlphaFoldDB" id="A0A2T0A2H4"/>
<name>A0A2T0A2H4_RHOTO</name>
<dbReference type="EMBL" id="LCTV02000010">
    <property type="protein sequence ID" value="PRQ72195.1"/>
    <property type="molecule type" value="Genomic_DNA"/>
</dbReference>
<feature type="transmembrane region" description="Helical" evidence="6">
    <location>
        <begin position="229"/>
        <end position="253"/>
    </location>
</feature>
<dbReference type="InterPro" id="IPR036259">
    <property type="entry name" value="MFS_trans_sf"/>
</dbReference>
<proteinExistence type="predicted"/>
<gene>
    <name evidence="7" type="ORF">AAT19DRAFT_9534</name>
</gene>
<evidence type="ECO:0000256" key="6">
    <source>
        <dbReference type="SAM" id="Phobius"/>
    </source>
</evidence>
<comment type="caution">
    <text evidence="7">The sequence shown here is derived from an EMBL/GenBank/DDBJ whole genome shotgun (WGS) entry which is preliminary data.</text>
</comment>
<feature type="transmembrane region" description="Helical" evidence="6">
    <location>
        <begin position="152"/>
        <end position="177"/>
    </location>
</feature>
<dbReference type="PANTHER" id="PTHR43791">
    <property type="entry name" value="PERMEASE-RELATED"/>
    <property type="match status" value="1"/>
</dbReference>
<comment type="subcellular location">
    <subcellularLocation>
        <location evidence="1">Membrane</location>
        <topology evidence="1">Multi-pass membrane protein</topology>
    </subcellularLocation>
</comment>
<dbReference type="OrthoDB" id="2985014at2759"/>
<reference evidence="7 8" key="1">
    <citation type="journal article" date="2018" name="Elife">
        <title>Functional genomics of lipid metabolism in the oleaginous yeast Rhodosporidium toruloides.</title>
        <authorList>
            <person name="Coradetti S.T."/>
            <person name="Pinel D."/>
            <person name="Geiselman G."/>
            <person name="Ito M."/>
            <person name="Mondo S."/>
            <person name="Reilly M.C."/>
            <person name="Cheng Y.F."/>
            <person name="Bauer S."/>
            <person name="Grigoriev I."/>
            <person name="Gladden J.M."/>
            <person name="Simmons B.A."/>
            <person name="Brem R."/>
            <person name="Arkin A.P."/>
            <person name="Skerker J.M."/>
        </authorList>
    </citation>
    <scope>NUCLEOTIDE SEQUENCE [LARGE SCALE GENOMIC DNA]</scope>
    <source>
        <strain evidence="7 8">NBRC 0880</strain>
    </source>
</reference>
<feature type="transmembrane region" description="Helical" evidence="6">
    <location>
        <begin position="380"/>
        <end position="403"/>
    </location>
</feature>
<feature type="transmembrane region" description="Helical" evidence="6">
    <location>
        <begin position="289"/>
        <end position="315"/>
    </location>
</feature>
<feature type="transmembrane region" description="Helical" evidence="6">
    <location>
        <begin position="447"/>
        <end position="468"/>
    </location>
</feature>
<dbReference type="SUPFAM" id="SSF103473">
    <property type="entry name" value="MFS general substrate transporter"/>
    <property type="match status" value="1"/>
</dbReference>
<keyword evidence="3 6" id="KW-0812">Transmembrane</keyword>
<keyword evidence="4 6" id="KW-1133">Transmembrane helix</keyword>
<evidence type="ECO:0000313" key="8">
    <source>
        <dbReference type="Proteomes" id="UP000239560"/>
    </source>
</evidence>
<accession>A0A2T0A2H4</accession>